<evidence type="ECO:0000313" key="2">
    <source>
        <dbReference type="EMBL" id="CTQ79517.1"/>
    </source>
</evidence>
<dbReference type="InterPro" id="IPR011992">
    <property type="entry name" value="EF-hand-dom_pair"/>
</dbReference>
<dbReference type="GeneID" id="97673453"/>
<accession>A0A0M6ZMM7</accession>
<gene>
    <name evidence="2" type="ORF">LA5096_06233</name>
</gene>
<dbReference type="AlphaFoldDB" id="A0A0M6ZMM7"/>
<dbReference type="Proteomes" id="UP000049983">
    <property type="component" value="Unassembled WGS sequence"/>
</dbReference>
<dbReference type="OrthoDB" id="8360028at2"/>
<dbReference type="GO" id="GO:0005509">
    <property type="term" value="F:calcium ion binding"/>
    <property type="evidence" value="ECO:0007669"/>
    <property type="project" value="InterPro"/>
</dbReference>
<evidence type="ECO:0000259" key="1">
    <source>
        <dbReference type="PROSITE" id="PS50222"/>
    </source>
</evidence>
<proteinExistence type="predicted"/>
<feature type="domain" description="EF-hand" evidence="1">
    <location>
        <begin position="108"/>
        <end position="143"/>
    </location>
</feature>
<dbReference type="SUPFAM" id="SSF47473">
    <property type="entry name" value="EF-hand"/>
    <property type="match status" value="1"/>
</dbReference>
<name>A0A0M6ZMM7_9HYPH</name>
<dbReference type="InterPro" id="IPR018247">
    <property type="entry name" value="EF_Hand_1_Ca_BS"/>
</dbReference>
<reference evidence="3" key="1">
    <citation type="submission" date="2015-07" db="EMBL/GenBank/DDBJ databases">
        <authorList>
            <person name="Rodrigo-Torres Lidia"/>
            <person name="Arahal R.David."/>
        </authorList>
    </citation>
    <scope>NUCLEOTIDE SEQUENCE [LARGE SCALE GENOMIC DNA]</scope>
    <source>
        <strain evidence="3">CECT 5096</strain>
    </source>
</reference>
<organism evidence="2 3">
    <name type="scientific">Roseibium album</name>
    <dbReference type="NCBI Taxonomy" id="311410"/>
    <lineage>
        <taxon>Bacteria</taxon>
        <taxon>Pseudomonadati</taxon>
        <taxon>Pseudomonadota</taxon>
        <taxon>Alphaproteobacteria</taxon>
        <taxon>Hyphomicrobiales</taxon>
        <taxon>Stappiaceae</taxon>
        <taxon>Roseibium</taxon>
    </lineage>
</organism>
<dbReference type="Gene3D" id="1.10.238.10">
    <property type="entry name" value="EF-hand"/>
    <property type="match status" value="1"/>
</dbReference>
<dbReference type="EMBL" id="CXWC01000020">
    <property type="protein sequence ID" value="CTQ79517.1"/>
    <property type="molecule type" value="Genomic_DNA"/>
</dbReference>
<evidence type="ECO:0000313" key="3">
    <source>
        <dbReference type="Proteomes" id="UP000049983"/>
    </source>
</evidence>
<dbReference type="InterPro" id="IPR002048">
    <property type="entry name" value="EF_hand_dom"/>
</dbReference>
<dbReference type="RefSeq" id="WP_144436240.1">
    <property type="nucleotide sequence ID" value="NZ_CXWA01000021.1"/>
</dbReference>
<sequence length="492" mass="53051">MKRRIAIFGALLAVSSPTWSQSRISADDMLRQLVSRGTERAEEQLINQLFSMAPTGVLTREMAETIDQRQSASNRISVMAPVLQNDLDGDAEVSQLEIDRVRAVMSGKKRSHFEKMLLKVDTNKDGILSAAEIGAMADETVAKQQANRKRRSLQGASFMVFDSNDDGVVVVDEVLQTLRRVAEEGAPVRSNAGIGQSTGCNLPPPSQKAEVVFLGGYEGTAVSNVAVAGLDRETSFATLDIERGENPVYIVVSVHDAMVLRITGATERVERFVGVSRSGIGVVGLPRDRVELATLKECRIPPAHNLDSSNGIKARALLTANLDREVQMAGHYDLGWVKLPSGRSDTSAKPRQASGGLVIHKGNRRFRMTDDGFEEMVASNTPSALQSDLRRYYPDGVATVDPESVVTDGKAEEYDVLPQQAGLIQLMESGALSVLSDGTFSIDKPIARFPAGLNGGHSVRFVLRRGVPMPAGNPGHSRVLIEETGACAGSRC</sequence>
<keyword evidence="3" id="KW-1185">Reference proteome</keyword>
<dbReference type="PROSITE" id="PS00018">
    <property type="entry name" value="EF_HAND_1"/>
    <property type="match status" value="1"/>
</dbReference>
<dbReference type="PROSITE" id="PS50222">
    <property type="entry name" value="EF_HAND_2"/>
    <property type="match status" value="1"/>
</dbReference>
<protein>
    <recommendedName>
        <fullName evidence="1">EF-hand domain-containing protein</fullName>
    </recommendedName>
</protein>
<dbReference type="STRING" id="311410.LA5095_06301"/>